<sequence>MPSTPSTAPASTSFDTLLSPSSSLSTTPTASDYSTTFLQPSHQLHHHRRPLPPLPDLRFEQSYLNSIAAAQGVWWKILLITVKDQVLLPLVQGLGYNLLLIGWRGWNSRAKWGGRGVGVRFRRWWWGVNDWEISEEGSGC</sequence>
<evidence type="ECO:0008006" key="4">
    <source>
        <dbReference type="Google" id="ProtNLM"/>
    </source>
</evidence>
<accession>A0A3N4KB53</accession>
<name>A0A3N4KB53_9PEZI</name>
<evidence type="ECO:0000256" key="1">
    <source>
        <dbReference type="SAM" id="MobiDB-lite"/>
    </source>
</evidence>
<dbReference type="EMBL" id="ML120352">
    <property type="protein sequence ID" value="RPB05641.1"/>
    <property type="molecule type" value="Genomic_DNA"/>
</dbReference>
<feature type="region of interest" description="Disordered" evidence="1">
    <location>
        <begin position="1"/>
        <end position="31"/>
    </location>
</feature>
<organism evidence="2 3">
    <name type="scientific">Choiromyces venosus 120613-1</name>
    <dbReference type="NCBI Taxonomy" id="1336337"/>
    <lineage>
        <taxon>Eukaryota</taxon>
        <taxon>Fungi</taxon>
        <taxon>Dikarya</taxon>
        <taxon>Ascomycota</taxon>
        <taxon>Pezizomycotina</taxon>
        <taxon>Pezizomycetes</taxon>
        <taxon>Pezizales</taxon>
        <taxon>Tuberaceae</taxon>
        <taxon>Choiromyces</taxon>
    </lineage>
</organism>
<evidence type="ECO:0000313" key="2">
    <source>
        <dbReference type="EMBL" id="RPB05641.1"/>
    </source>
</evidence>
<proteinExistence type="predicted"/>
<dbReference type="AlphaFoldDB" id="A0A3N4KB53"/>
<dbReference type="PANTHER" id="PTHR38699:SF1">
    <property type="entry name" value="MITOPHAGY RECEPTOR ATG43"/>
    <property type="match status" value="1"/>
</dbReference>
<dbReference type="GO" id="GO:0000423">
    <property type="term" value="P:mitophagy"/>
    <property type="evidence" value="ECO:0007669"/>
    <property type="project" value="InterPro"/>
</dbReference>
<dbReference type="Proteomes" id="UP000276215">
    <property type="component" value="Unassembled WGS sequence"/>
</dbReference>
<protein>
    <recommendedName>
        <fullName evidence="4">DUF1770-domain-containing protein</fullName>
    </recommendedName>
</protein>
<dbReference type="PANTHER" id="PTHR38699">
    <property type="entry name" value="CHROMOSOME 1, WHOLE GENOME SHOTGUN SEQUENCE"/>
    <property type="match status" value="1"/>
</dbReference>
<keyword evidence="3" id="KW-1185">Reference proteome</keyword>
<dbReference type="GO" id="GO:0140580">
    <property type="term" value="F:mitochondrion autophagosome adaptor activity"/>
    <property type="evidence" value="ECO:0007669"/>
    <property type="project" value="InterPro"/>
</dbReference>
<gene>
    <name evidence="2" type="ORF">L873DRAFT_1662358</name>
</gene>
<dbReference type="STRING" id="1336337.A0A3N4KB53"/>
<dbReference type="OrthoDB" id="2430343at2759"/>
<dbReference type="Pfam" id="PF08589">
    <property type="entry name" value="ATG43"/>
    <property type="match status" value="1"/>
</dbReference>
<evidence type="ECO:0000313" key="3">
    <source>
        <dbReference type="Proteomes" id="UP000276215"/>
    </source>
</evidence>
<reference evidence="2 3" key="1">
    <citation type="journal article" date="2018" name="Nat. Ecol. Evol.">
        <title>Pezizomycetes genomes reveal the molecular basis of ectomycorrhizal truffle lifestyle.</title>
        <authorList>
            <person name="Murat C."/>
            <person name="Payen T."/>
            <person name="Noel B."/>
            <person name="Kuo A."/>
            <person name="Morin E."/>
            <person name="Chen J."/>
            <person name="Kohler A."/>
            <person name="Krizsan K."/>
            <person name="Balestrini R."/>
            <person name="Da Silva C."/>
            <person name="Montanini B."/>
            <person name="Hainaut M."/>
            <person name="Levati E."/>
            <person name="Barry K.W."/>
            <person name="Belfiori B."/>
            <person name="Cichocki N."/>
            <person name="Clum A."/>
            <person name="Dockter R.B."/>
            <person name="Fauchery L."/>
            <person name="Guy J."/>
            <person name="Iotti M."/>
            <person name="Le Tacon F."/>
            <person name="Lindquist E.A."/>
            <person name="Lipzen A."/>
            <person name="Malagnac F."/>
            <person name="Mello A."/>
            <person name="Molinier V."/>
            <person name="Miyauchi S."/>
            <person name="Poulain J."/>
            <person name="Riccioni C."/>
            <person name="Rubini A."/>
            <person name="Sitrit Y."/>
            <person name="Splivallo R."/>
            <person name="Traeger S."/>
            <person name="Wang M."/>
            <person name="Zifcakova L."/>
            <person name="Wipf D."/>
            <person name="Zambonelli A."/>
            <person name="Paolocci F."/>
            <person name="Nowrousian M."/>
            <person name="Ottonello S."/>
            <person name="Baldrian P."/>
            <person name="Spatafora J.W."/>
            <person name="Henrissat B."/>
            <person name="Nagy L.G."/>
            <person name="Aury J.M."/>
            <person name="Wincker P."/>
            <person name="Grigoriev I.V."/>
            <person name="Bonfante P."/>
            <person name="Martin F.M."/>
        </authorList>
    </citation>
    <scope>NUCLEOTIDE SEQUENCE [LARGE SCALE GENOMIC DNA]</scope>
    <source>
        <strain evidence="2 3">120613-1</strain>
    </source>
</reference>
<dbReference type="InterPro" id="IPR013898">
    <property type="entry name" value="Atg43"/>
</dbReference>